<name>A0ABV7XYF3_9FLAO</name>
<protein>
    <submittedName>
        <fullName evidence="1">Uncharacterized protein</fullName>
    </submittedName>
</protein>
<evidence type="ECO:0000313" key="2">
    <source>
        <dbReference type="Proteomes" id="UP001595735"/>
    </source>
</evidence>
<accession>A0ABV7XYF3</accession>
<proteinExistence type="predicted"/>
<organism evidence="1 2">
    <name type="scientific">Chryseobacterium tructae</name>
    <dbReference type="NCBI Taxonomy" id="1037380"/>
    <lineage>
        <taxon>Bacteria</taxon>
        <taxon>Pseudomonadati</taxon>
        <taxon>Bacteroidota</taxon>
        <taxon>Flavobacteriia</taxon>
        <taxon>Flavobacteriales</taxon>
        <taxon>Weeksellaceae</taxon>
        <taxon>Chryseobacterium group</taxon>
        <taxon>Chryseobacterium</taxon>
    </lineage>
</organism>
<dbReference type="RefSeq" id="WP_290297750.1">
    <property type="nucleotide sequence ID" value="NZ_JAUFQR010000001.1"/>
</dbReference>
<sequence length="73" mass="8615">MLIITKVIADQNQQWLFYIGLENGYIHQYKDHLGNTRVSFRKNRAGVLEVTDTNNYYPFVLGHISYIMMRCSD</sequence>
<evidence type="ECO:0000313" key="1">
    <source>
        <dbReference type="EMBL" id="MFC3756910.1"/>
    </source>
</evidence>
<comment type="caution">
    <text evidence="1">The sequence shown here is derived from an EMBL/GenBank/DDBJ whole genome shotgun (WGS) entry which is preliminary data.</text>
</comment>
<dbReference type="Proteomes" id="UP001595735">
    <property type="component" value="Unassembled WGS sequence"/>
</dbReference>
<keyword evidence="2" id="KW-1185">Reference proteome</keyword>
<dbReference type="EMBL" id="JBHRYO010000002">
    <property type="protein sequence ID" value="MFC3756910.1"/>
    <property type="molecule type" value="Genomic_DNA"/>
</dbReference>
<reference evidence="2" key="1">
    <citation type="journal article" date="2019" name="Int. J. Syst. Evol. Microbiol.">
        <title>The Global Catalogue of Microorganisms (GCM) 10K type strain sequencing project: providing services to taxonomists for standard genome sequencing and annotation.</title>
        <authorList>
            <consortium name="The Broad Institute Genomics Platform"/>
            <consortium name="The Broad Institute Genome Sequencing Center for Infectious Disease"/>
            <person name="Wu L."/>
            <person name="Ma J."/>
        </authorList>
    </citation>
    <scope>NUCLEOTIDE SEQUENCE [LARGE SCALE GENOMIC DNA]</scope>
    <source>
        <strain evidence="2">CECT 7798</strain>
    </source>
</reference>
<gene>
    <name evidence="1" type="ORF">ACFONJ_13100</name>
</gene>